<evidence type="ECO:0000256" key="6">
    <source>
        <dbReference type="ARBA" id="ARBA00022801"/>
    </source>
</evidence>
<keyword evidence="1" id="KW-0645">Protease</keyword>
<evidence type="ECO:0000256" key="5">
    <source>
        <dbReference type="ARBA" id="ARBA00022759"/>
    </source>
</evidence>
<organism evidence="8 9">
    <name type="scientific">Paramuricea clavata</name>
    <name type="common">Red gorgonian</name>
    <name type="synonym">Violescent sea-whip</name>
    <dbReference type="NCBI Taxonomy" id="317549"/>
    <lineage>
        <taxon>Eukaryota</taxon>
        <taxon>Metazoa</taxon>
        <taxon>Cnidaria</taxon>
        <taxon>Anthozoa</taxon>
        <taxon>Octocorallia</taxon>
        <taxon>Malacalcyonacea</taxon>
        <taxon>Plexauridae</taxon>
        <taxon>Paramuricea</taxon>
    </lineage>
</organism>
<dbReference type="PANTHER" id="PTHR24559">
    <property type="entry name" value="TRANSPOSON TY3-I GAG-POL POLYPROTEIN"/>
    <property type="match status" value="1"/>
</dbReference>
<sequence>TLTNINSGFSSWVVIQVRNSTDHDILLPKRTILGRLQLVKSVTPVEVREKCDKEAQINGVSVNDDKLNTNTPKTFSGDWIPEVDLNCLTEKQKLVTQQTLLEKSDCFSRDDEDMGCSEELKMKINLTDNIPVQNNYNSIPKPLYPEVKQHIEDLLNRKFIRKSKSAYSSPVAKSAYSSPVVCVRKKNCTSYQGKAYHQGFIETADQHKTAFKTPWGLYEWVRIPFGLKNVPVGPVWRDVETKYVYLI</sequence>
<keyword evidence="9" id="KW-1185">Reference proteome</keyword>
<keyword evidence="2" id="KW-0808">Transferase</keyword>
<evidence type="ECO:0000256" key="1">
    <source>
        <dbReference type="ARBA" id="ARBA00022670"/>
    </source>
</evidence>
<keyword evidence="6" id="KW-0378">Hydrolase</keyword>
<dbReference type="PANTHER" id="PTHR24559:SF435">
    <property type="entry name" value="RIBONUCLEASE H"/>
    <property type="match status" value="1"/>
</dbReference>
<evidence type="ECO:0000256" key="3">
    <source>
        <dbReference type="ARBA" id="ARBA00022695"/>
    </source>
</evidence>
<keyword evidence="4" id="KW-0540">Nuclease</keyword>
<dbReference type="EMBL" id="CACRXK020000060">
    <property type="protein sequence ID" value="CAB3977641.1"/>
    <property type="molecule type" value="Genomic_DNA"/>
</dbReference>
<evidence type="ECO:0000256" key="2">
    <source>
        <dbReference type="ARBA" id="ARBA00022679"/>
    </source>
</evidence>
<protein>
    <submittedName>
        <fullName evidence="8">Uncharacterized protein</fullName>
    </submittedName>
</protein>
<keyword evidence="7" id="KW-0695">RNA-directed DNA polymerase</keyword>
<dbReference type="Proteomes" id="UP001152795">
    <property type="component" value="Unassembled WGS sequence"/>
</dbReference>
<dbReference type="OrthoDB" id="5990438at2759"/>
<proteinExistence type="predicted"/>
<dbReference type="Gene3D" id="3.10.10.10">
    <property type="entry name" value="HIV Type 1 Reverse Transcriptase, subunit A, domain 1"/>
    <property type="match status" value="1"/>
</dbReference>
<name>A0A7D9H7R2_PARCT</name>
<comment type="caution">
    <text evidence="8">The sequence shown here is derived from an EMBL/GenBank/DDBJ whole genome shotgun (WGS) entry which is preliminary data.</text>
</comment>
<evidence type="ECO:0000313" key="9">
    <source>
        <dbReference type="Proteomes" id="UP001152795"/>
    </source>
</evidence>
<keyword evidence="3" id="KW-0548">Nucleotidyltransferase</keyword>
<dbReference type="GO" id="GO:0004519">
    <property type="term" value="F:endonuclease activity"/>
    <property type="evidence" value="ECO:0007669"/>
    <property type="project" value="UniProtKB-KW"/>
</dbReference>
<dbReference type="FunFam" id="3.10.10.10:FF:000007">
    <property type="entry name" value="Retrovirus-related Pol polyprotein from transposon 17.6-like Protein"/>
    <property type="match status" value="1"/>
</dbReference>
<dbReference type="SUPFAM" id="SSF56672">
    <property type="entry name" value="DNA/RNA polymerases"/>
    <property type="match status" value="1"/>
</dbReference>
<dbReference type="InterPro" id="IPR053134">
    <property type="entry name" value="RNA-dir_DNA_polymerase"/>
</dbReference>
<gene>
    <name evidence="8" type="ORF">PACLA_8A077275</name>
</gene>
<dbReference type="GO" id="GO:0008233">
    <property type="term" value="F:peptidase activity"/>
    <property type="evidence" value="ECO:0007669"/>
    <property type="project" value="UniProtKB-KW"/>
</dbReference>
<dbReference type="AlphaFoldDB" id="A0A7D9H7R2"/>
<evidence type="ECO:0000256" key="7">
    <source>
        <dbReference type="ARBA" id="ARBA00022918"/>
    </source>
</evidence>
<dbReference type="InterPro" id="IPR043502">
    <property type="entry name" value="DNA/RNA_pol_sf"/>
</dbReference>
<evidence type="ECO:0000256" key="4">
    <source>
        <dbReference type="ARBA" id="ARBA00022722"/>
    </source>
</evidence>
<dbReference type="GO" id="GO:0003964">
    <property type="term" value="F:RNA-directed DNA polymerase activity"/>
    <property type="evidence" value="ECO:0007669"/>
    <property type="project" value="UniProtKB-KW"/>
</dbReference>
<dbReference type="GO" id="GO:0006508">
    <property type="term" value="P:proteolysis"/>
    <property type="evidence" value="ECO:0007669"/>
    <property type="project" value="UniProtKB-KW"/>
</dbReference>
<accession>A0A7D9H7R2</accession>
<reference evidence="8" key="1">
    <citation type="submission" date="2020-04" db="EMBL/GenBank/DDBJ databases">
        <authorList>
            <person name="Alioto T."/>
            <person name="Alioto T."/>
            <person name="Gomez Garrido J."/>
        </authorList>
    </citation>
    <scope>NUCLEOTIDE SEQUENCE</scope>
    <source>
        <strain evidence="8">A484AB</strain>
    </source>
</reference>
<keyword evidence="5" id="KW-0255">Endonuclease</keyword>
<feature type="non-terminal residue" evidence="8">
    <location>
        <position position="1"/>
    </location>
</feature>
<evidence type="ECO:0000313" key="8">
    <source>
        <dbReference type="EMBL" id="CAB3977641.1"/>
    </source>
</evidence>